<feature type="region of interest" description="Disordered" evidence="1">
    <location>
        <begin position="1"/>
        <end position="48"/>
    </location>
</feature>
<dbReference type="Proteomes" id="UP000827260">
    <property type="component" value="Segment"/>
</dbReference>
<proteinExistence type="predicted"/>
<sequence>MITTNPRKGSERSGSKVPRDRPAREFNSPGSYSPTLPPGIPTMRPINKRETGELFKSLEAVGTETEYARRIRTELAARGF</sequence>
<accession>A0AAE8XY28</accession>
<gene>
    <name evidence="2" type="ORF">HRTV-27_gp109</name>
</gene>
<evidence type="ECO:0000313" key="2">
    <source>
        <dbReference type="EMBL" id="UBF22802.1"/>
    </source>
</evidence>
<keyword evidence="3" id="KW-1185">Reference proteome</keyword>
<feature type="compositionally biased region" description="Basic and acidic residues" evidence="1">
    <location>
        <begin position="8"/>
        <end position="24"/>
    </location>
</feature>
<evidence type="ECO:0000256" key="1">
    <source>
        <dbReference type="SAM" id="MobiDB-lite"/>
    </source>
</evidence>
<name>A0AAE8XY28_9CAUD</name>
<reference evidence="2" key="1">
    <citation type="submission" date="2021-05" db="EMBL/GenBank/DDBJ databases">
        <title>Diversity, taxonomy and evolution of archaeal viruses of the class Caudoviricetes.</title>
        <authorList>
            <person name="Liu Y."/>
            <person name="Demina T.A."/>
            <person name="Roux S."/>
            <person name="Aiewsakun P."/>
            <person name="Kazlauskas D."/>
            <person name="Simmonds P."/>
            <person name="Prangishvili D."/>
            <person name="Oksanen H.M."/>
            <person name="Krupovic M."/>
        </authorList>
    </citation>
    <scope>NUCLEOTIDE SEQUENCE</scope>
    <source>
        <strain evidence="2">HRTV-27/27</strain>
    </source>
</reference>
<organism evidence="2 3">
    <name type="scientific">Halorubrum tailed virus 27</name>
    <dbReference type="NCBI Taxonomy" id="2878008"/>
    <lineage>
        <taxon>Viruses</taxon>
        <taxon>Duplodnaviria</taxon>
        <taxon>Heunggongvirae</taxon>
        <taxon>Uroviricota</taxon>
        <taxon>Caudoviricetes</taxon>
        <taxon>Thumleimavirales</taxon>
        <taxon>Hafunaviridae</taxon>
        <taxon>Minorvirus</taxon>
        <taxon>Minorvirus thailandense</taxon>
        <taxon>Minorvirus HRTV27</taxon>
    </lineage>
</organism>
<evidence type="ECO:0000313" key="3">
    <source>
        <dbReference type="Proteomes" id="UP000827260"/>
    </source>
</evidence>
<protein>
    <submittedName>
        <fullName evidence="2">Uncharacterized protein</fullName>
    </submittedName>
</protein>
<dbReference type="EMBL" id="MZ334522">
    <property type="protein sequence ID" value="UBF22802.1"/>
    <property type="molecule type" value="Genomic_DNA"/>
</dbReference>